<evidence type="ECO:0000256" key="6">
    <source>
        <dbReference type="ARBA" id="ARBA00022840"/>
    </source>
</evidence>
<evidence type="ECO:0000256" key="11">
    <source>
        <dbReference type="HAMAP-Rule" id="MF_00276"/>
    </source>
</evidence>
<keyword evidence="6 11" id="KW-0067">ATP-binding</keyword>
<evidence type="ECO:0000256" key="9">
    <source>
        <dbReference type="ARBA" id="ARBA00023065"/>
    </source>
</evidence>
<dbReference type="InterPro" id="IPR003820">
    <property type="entry name" value="KdpC"/>
</dbReference>
<dbReference type="Pfam" id="PF02669">
    <property type="entry name" value="KdpC"/>
    <property type="match status" value="1"/>
</dbReference>
<feature type="region of interest" description="Disordered" evidence="12">
    <location>
        <begin position="77"/>
        <end position="101"/>
    </location>
</feature>
<dbReference type="GO" id="GO:0005524">
    <property type="term" value="F:ATP binding"/>
    <property type="evidence" value="ECO:0007669"/>
    <property type="project" value="UniProtKB-UniRule"/>
</dbReference>
<evidence type="ECO:0000256" key="12">
    <source>
        <dbReference type="SAM" id="MobiDB-lite"/>
    </source>
</evidence>
<sequence>MASQRGITRQYWVALRALIVLTVVLGIGYPLVITGIGLLAPAQAHGALVQVDGKTVGSSLIGQSFADKKGKALPQWFQSRPSATGDDGGASSGSNQGPENPDLIKAIKERRAAIAKLDGVDPASIPADALTASASGIDPHISPEYAREQVARVAETRGLKESDVAALVEAHVQAPVLGYLSYPTVNVLELNIALSKLG</sequence>
<dbReference type="NCBIfam" id="NF001454">
    <property type="entry name" value="PRK00315.1"/>
    <property type="match status" value="1"/>
</dbReference>
<keyword evidence="3 11" id="KW-0633">Potassium transport</keyword>
<evidence type="ECO:0000256" key="3">
    <source>
        <dbReference type="ARBA" id="ARBA00022538"/>
    </source>
</evidence>
<proteinExistence type="inferred from homology"/>
<evidence type="ECO:0000256" key="1">
    <source>
        <dbReference type="ARBA" id="ARBA00022448"/>
    </source>
</evidence>
<evidence type="ECO:0000256" key="10">
    <source>
        <dbReference type="ARBA" id="ARBA00023136"/>
    </source>
</evidence>
<keyword evidence="8 11" id="KW-1133">Transmembrane helix</keyword>
<dbReference type="GO" id="GO:0005886">
    <property type="term" value="C:plasma membrane"/>
    <property type="evidence" value="ECO:0007669"/>
    <property type="project" value="UniProtKB-SubCell"/>
</dbReference>
<gene>
    <name evidence="11 14" type="primary">kdpC</name>
    <name evidence="13" type="ORF">IV501_03505</name>
    <name evidence="14" type="ORF">IV501_11120</name>
</gene>
<keyword evidence="7 11" id="KW-0630">Potassium</keyword>
<dbReference type="NCBIfam" id="TIGR00681">
    <property type="entry name" value="kdpC"/>
    <property type="match status" value="1"/>
</dbReference>
<comment type="caution">
    <text evidence="14">The sequence shown here is derived from an EMBL/GenBank/DDBJ whole genome shotgun (WGS) entry which is preliminary data.</text>
</comment>
<keyword evidence="2 11" id="KW-1003">Cell membrane</keyword>
<evidence type="ECO:0000256" key="2">
    <source>
        <dbReference type="ARBA" id="ARBA00022475"/>
    </source>
</evidence>
<dbReference type="GO" id="GO:0008556">
    <property type="term" value="F:P-type potassium transmembrane transporter activity"/>
    <property type="evidence" value="ECO:0007669"/>
    <property type="project" value="InterPro"/>
</dbReference>
<dbReference type="HAMAP" id="MF_00276">
    <property type="entry name" value="KdpC"/>
    <property type="match status" value="1"/>
</dbReference>
<dbReference type="AlphaFoldDB" id="A0A934SK97"/>
<evidence type="ECO:0000256" key="8">
    <source>
        <dbReference type="ARBA" id="ARBA00022989"/>
    </source>
</evidence>
<dbReference type="EMBL" id="JAEPES010000003">
    <property type="protein sequence ID" value="MBK4348186.1"/>
    <property type="molecule type" value="Genomic_DNA"/>
</dbReference>
<reference evidence="14" key="1">
    <citation type="submission" date="2021-01" db="EMBL/GenBank/DDBJ databases">
        <title>Lacisediminihabitans sp. nov. strain G11-30, isolated from Antarctic Soil.</title>
        <authorList>
            <person name="Li J."/>
        </authorList>
    </citation>
    <scope>NUCLEOTIDE SEQUENCE</scope>
    <source>
        <strain evidence="14">G11-30</strain>
    </source>
</reference>
<comment type="subunit">
    <text evidence="11">The system is composed of three essential subunits: KdpA, KdpB and KdpC.</text>
</comment>
<evidence type="ECO:0000313" key="15">
    <source>
        <dbReference type="Proteomes" id="UP000636458"/>
    </source>
</evidence>
<dbReference type="EMBL" id="JAEPES010000001">
    <property type="protein sequence ID" value="MBK4346691.1"/>
    <property type="molecule type" value="Genomic_DNA"/>
</dbReference>
<keyword evidence="10 11" id="KW-0472">Membrane</keyword>
<evidence type="ECO:0000256" key="5">
    <source>
        <dbReference type="ARBA" id="ARBA00022741"/>
    </source>
</evidence>
<comment type="subcellular location">
    <subcellularLocation>
        <location evidence="11">Cell membrane</location>
        <topology evidence="11">Single-pass membrane protein</topology>
    </subcellularLocation>
</comment>
<dbReference type="PANTHER" id="PTHR30042">
    <property type="entry name" value="POTASSIUM-TRANSPORTING ATPASE C CHAIN"/>
    <property type="match status" value="1"/>
</dbReference>
<organism evidence="14 15">
    <name type="scientific">Lacisediminihabitans changchengi</name>
    <dbReference type="NCBI Taxonomy" id="2787634"/>
    <lineage>
        <taxon>Bacteria</taxon>
        <taxon>Bacillati</taxon>
        <taxon>Actinomycetota</taxon>
        <taxon>Actinomycetes</taxon>
        <taxon>Micrococcales</taxon>
        <taxon>Microbacteriaceae</taxon>
        <taxon>Lacisediminihabitans</taxon>
    </lineage>
</organism>
<keyword evidence="9 11" id="KW-0406">Ion transport</keyword>
<evidence type="ECO:0000256" key="4">
    <source>
        <dbReference type="ARBA" id="ARBA00022692"/>
    </source>
</evidence>
<comment type="function">
    <text evidence="11">Part of the high-affinity ATP-driven potassium transport (or Kdp) system, which catalyzes the hydrolysis of ATP coupled with the electrogenic transport of potassium into the cytoplasm. This subunit acts as a catalytic chaperone that increases the ATP-binding affinity of the ATP-hydrolyzing subunit KdpB by the formation of a transient KdpB/KdpC/ATP ternary complex.</text>
</comment>
<keyword evidence="4 11" id="KW-0812">Transmembrane</keyword>
<feature type="transmembrane region" description="Helical" evidence="11">
    <location>
        <begin position="12"/>
        <end position="32"/>
    </location>
</feature>
<dbReference type="PIRSF" id="PIRSF001296">
    <property type="entry name" value="K_ATPase_KdpC"/>
    <property type="match status" value="1"/>
</dbReference>
<keyword evidence="15" id="KW-1185">Reference proteome</keyword>
<dbReference type="Proteomes" id="UP000636458">
    <property type="component" value="Unassembled WGS sequence"/>
</dbReference>
<accession>A0A934SK97</accession>
<evidence type="ECO:0000313" key="13">
    <source>
        <dbReference type="EMBL" id="MBK4346691.1"/>
    </source>
</evidence>
<name>A0A934SK97_9MICO</name>
<dbReference type="PANTHER" id="PTHR30042:SF2">
    <property type="entry name" value="POTASSIUM-TRANSPORTING ATPASE KDPC SUBUNIT"/>
    <property type="match status" value="1"/>
</dbReference>
<keyword evidence="5 11" id="KW-0547">Nucleotide-binding</keyword>
<keyword evidence="1 11" id="KW-0813">Transport</keyword>
<comment type="similarity">
    <text evidence="11">Belongs to the KdpC family.</text>
</comment>
<dbReference type="RefSeq" id="WP_200555000.1">
    <property type="nucleotide sequence ID" value="NZ_JAEPES010000001.1"/>
</dbReference>
<evidence type="ECO:0000313" key="14">
    <source>
        <dbReference type="EMBL" id="MBK4348186.1"/>
    </source>
</evidence>
<evidence type="ECO:0000256" key="7">
    <source>
        <dbReference type="ARBA" id="ARBA00022958"/>
    </source>
</evidence>
<protein>
    <recommendedName>
        <fullName evidence="11">Potassium-transporting ATPase KdpC subunit</fullName>
    </recommendedName>
    <alternativeName>
        <fullName evidence="11">ATP phosphohydrolase [potassium-transporting] C chain</fullName>
    </alternativeName>
    <alternativeName>
        <fullName evidence="11">Potassium-binding and translocating subunit C</fullName>
    </alternativeName>
    <alternativeName>
        <fullName evidence="11">Potassium-translocating ATPase C chain</fullName>
    </alternativeName>
</protein>